<dbReference type="Proteomes" id="UP000812287">
    <property type="component" value="Unassembled WGS sequence"/>
</dbReference>
<feature type="compositionally biased region" description="Polar residues" evidence="1">
    <location>
        <begin position="26"/>
        <end position="52"/>
    </location>
</feature>
<protein>
    <submittedName>
        <fullName evidence="2">Uncharacterized protein</fullName>
    </submittedName>
</protein>
<evidence type="ECO:0000313" key="2">
    <source>
        <dbReference type="EMBL" id="KAG7452473.1"/>
    </source>
</evidence>
<evidence type="ECO:0000313" key="3">
    <source>
        <dbReference type="Proteomes" id="UP000812287"/>
    </source>
</evidence>
<proteinExistence type="predicted"/>
<name>A0A9P7W4F3_9AGAR</name>
<sequence>MLSVGMAGANAFKGLVNNSGWQVWDSGTTPSRRNPSISSAASGNDLSVSQGDHNFRGNFGEGWPASRSTSGAWDDANGGSPQKKEFAQLVSHEPPLNLHHPKQRQSQSAPFSGPRIDDRSSGSKKGQISPQRYDGTLGKDSNSSRYASATSPTKAFVASNYSAQPSAPAGFDSMQKASSVDDLSLTLRSMAVEDDFTVQTRQLGGPSQPAPSQLRGPIAMPQGRGPYPSFPQPDYSGFYPNAAGRDSFVEYPYAYGAAPSDPSLYASPHLANTAPTIFPGHQAFNGMADIRQQSAMFYDYSVNRPPGSHFYYPAPQAMMYPPAHSPMIPPQVPNNNPET</sequence>
<feature type="region of interest" description="Disordered" evidence="1">
    <location>
        <begin position="26"/>
        <end position="147"/>
    </location>
</feature>
<dbReference type="AlphaFoldDB" id="A0A9P7W4F3"/>
<keyword evidence="3" id="KW-1185">Reference proteome</keyword>
<comment type="caution">
    <text evidence="2">The sequence shown here is derived from an EMBL/GenBank/DDBJ whole genome shotgun (WGS) entry which is preliminary data.</text>
</comment>
<accession>A0A9P7W4F3</accession>
<evidence type="ECO:0000256" key="1">
    <source>
        <dbReference type="SAM" id="MobiDB-lite"/>
    </source>
</evidence>
<dbReference type="GeneID" id="66104794"/>
<dbReference type="EMBL" id="MU250523">
    <property type="protein sequence ID" value="KAG7452473.1"/>
    <property type="molecule type" value="Genomic_DNA"/>
</dbReference>
<dbReference type="RefSeq" id="XP_043045973.1">
    <property type="nucleotide sequence ID" value="XM_043182497.1"/>
</dbReference>
<feature type="non-terminal residue" evidence="2">
    <location>
        <position position="339"/>
    </location>
</feature>
<gene>
    <name evidence="2" type="ORF">BT62DRAFT_860382</name>
</gene>
<organism evidence="2 3">
    <name type="scientific">Guyanagaster necrorhizus</name>
    <dbReference type="NCBI Taxonomy" id="856835"/>
    <lineage>
        <taxon>Eukaryota</taxon>
        <taxon>Fungi</taxon>
        <taxon>Dikarya</taxon>
        <taxon>Basidiomycota</taxon>
        <taxon>Agaricomycotina</taxon>
        <taxon>Agaricomycetes</taxon>
        <taxon>Agaricomycetidae</taxon>
        <taxon>Agaricales</taxon>
        <taxon>Marasmiineae</taxon>
        <taxon>Physalacriaceae</taxon>
        <taxon>Guyanagaster</taxon>
    </lineage>
</organism>
<reference evidence="2" key="1">
    <citation type="submission" date="2020-11" db="EMBL/GenBank/DDBJ databases">
        <title>Adaptations for nitrogen fixation in a non-lichenized fungal sporocarp promotes dispersal by wood-feeding termites.</title>
        <authorList>
            <consortium name="DOE Joint Genome Institute"/>
            <person name="Koch R.A."/>
            <person name="Yoon G."/>
            <person name="Arayal U."/>
            <person name="Lail K."/>
            <person name="Amirebrahimi M."/>
            <person name="Labutti K."/>
            <person name="Lipzen A."/>
            <person name="Riley R."/>
            <person name="Barry K."/>
            <person name="Henrissat B."/>
            <person name="Grigoriev I.V."/>
            <person name="Herr J.R."/>
            <person name="Aime M.C."/>
        </authorList>
    </citation>
    <scope>NUCLEOTIDE SEQUENCE</scope>
    <source>
        <strain evidence="2">MCA 3950</strain>
    </source>
</reference>
<dbReference type="OrthoDB" id="668540at2759"/>